<dbReference type="OrthoDB" id="185373at2759"/>
<dbReference type="PANTHER" id="PTHR47934">
    <property type="entry name" value="PENTATRICOPEPTIDE REPEAT-CONTAINING PROTEIN PET309, MITOCHONDRIAL"/>
    <property type="match status" value="1"/>
</dbReference>
<dbReference type="GO" id="GO:0003729">
    <property type="term" value="F:mRNA binding"/>
    <property type="evidence" value="ECO:0007669"/>
    <property type="project" value="TreeGrafter"/>
</dbReference>
<dbReference type="Proteomes" id="UP000070700">
    <property type="component" value="Unassembled WGS sequence"/>
</dbReference>
<dbReference type="InParanoid" id="A0A194X7F2"/>
<dbReference type="InterPro" id="IPR011990">
    <property type="entry name" value="TPR-like_helical_dom_sf"/>
</dbReference>
<evidence type="ECO:0000313" key="2">
    <source>
        <dbReference type="EMBL" id="KUJ16019.1"/>
    </source>
</evidence>
<dbReference type="GO" id="GO:0006396">
    <property type="term" value="P:RNA processing"/>
    <property type="evidence" value="ECO:0007669"/>
    <property type="project" value="TreeGrafter"/>
</dbReference>
<dbReference type="InterPro" id="IPR051114">
    <property type="entry name" value="Mito_RNA_Proc_CCM1"/>
</dbReference>
<evidence type="ECO:0000313" key="3">
    <source>
        <dbReference type="Proteomes" id="UP000070700"/>
    </source>
</evidence>
<gene>
    <name evidence="2" type="ORF">LY89DRAFT_670543</name>
</gene>
<organism evidence="2 3">
    <name type="scientific">Mollisia scopiformis</name>
    <name type="common">Conifer needle endophyte fungus</name>
    <name type="synonym">Phialocephala scopiformis</name>
    <dbReference type="NCBI Taxonomy" id="149040"/>
    <lineage>
        <taxon>Eukaryota</taxon>
        <taxon>Fungi</taxon>
        <taxon>Dikarya</taxon>
        <taxon>Ascomycota</taxon>
        <taxon>Pezizomycotina</taxon>
        <taxon>Leotiomycetes</taxon>
        <taxon>Helotiales</taxon>
        <taxon>Mollisiaceae</taxon>
        <taxon>Mollisia</taxon>
    </lineage>
</organism>
<reference evidence="2 3" key="1">
    <citation type="submission" date="2015-10" db="EMBL/GenBank/DDBJ databases">
        <title>Full genome of DAOMC 229536 Phialocephala scopiformis, a fungal endophyte of spruce producing the potent anti-insectan compound rugulosin.</title>
        <authorList>
            <consortium name="DOE Joint Genome Institute"/>
            <person name="Walker A.K."/>
            <person name="Frasz S.L."/>
            <person name="Seifert K.A."/>
            <person name="Miller J.D."/>
            <person name="Mondo S.J."/>
            <person name="Labutti K."/>
            <person name="Lipzen A."/>
            <person name="Dockter R."/>
            <person name="Kennedy M."/>
            <person name="Grigoriev I.V."/>
            <person name="Spatafora J.W."/>
        </authorList>
    </citation>
    <scope>NUCLEOTIDE SEQUENCE [LARGE SCALE GENOMIC DNA]</scope>
    <source>
        <strain evidence="2 3">CBS 120377</strain>
    </source>
</reference>
<accession>A0A194X7F2</accession>
<name>A0A194X7F2_MOLSC</name>
<sequence>MPKDDKTFHVELARLLYEDCLSENASAGNSTFETNIELLCFVEVLTQTGNSSEARKRVVGRQTQSREESGREGREAIEGPSPWQFWHRILRGFANEDNEVELLETYKLATEAGLADNHRFQDIMVSFYAAKDDIATTKQWYEKLMPTGDRAAPSVPTLETIRRLCIRNDELSWCKDIFRDLLAKEPTKQIWDVVLQWAAGVWGKGVEDVEGMMEVMIRRNPDDEATQPDAETINGLVELAMSFNDAYLAERYISVGLKFGIRPNAKTYALQMSYRADANDFRGAQAAYELLQGEEIINNEDLPAINKYIRALCSAKNVDYHRIVSITSDLSEREKRLEADTVRALAKLYLSRDEKDDLIDLIQSESYHYTAEERASIKEVFLDFCLSPETSTMRSWTAYTLLHPLFDETTVAERTLLMSEFFSRGRCDMASYVFGHMRAHNMPDRRPVLDTYVKCFLGIASCADQEALDMVHNMLKMDSNIEPTTALYNSLMLAYTACEDADKALDFWDDITNSNEGPSYRSLEIVFWACSQKPFGDVRAREIWGKMRKMEIEVTGKVFSAYVGALAGQGKLDEAREVCEQVPGELGLSVDVLTLGTFYNAIPGQNRKDLVEEWAKGKYPEAWKELEKLGRTEQEEGHMLFNMKREFKA</sequence>
<proteinExistence type="predicted"/>
<dbReference type="KEGG" id="psco:LY89DRAFT_670543"/>
<dbReference type="GO" id="GO:0007005">
    <property type="term" value="P:mitochondrion organization"/>
    <property type="evidence" value="ECO:0007669"/>
    <property type="project" value="TreeGrafter"/>
</dbReference>
<dbReference type="Gene3D" id="1.25.40.10">
    <property type="entry name" value="Tetratricopeptide repeat domain"/>
    <property type="match status" value="2"/>
</dbReference>
<dbReference type="RefSeq" id="XP_018070374.1">
    <property type="nucleotide sequence ID" value="XM_018213168.1"/>
</dbReference>
<dbReference type="EMBL" id="KQ947417">
    <property type="protein sequence ID" value="KUJ16019.1"/>
    <property type="molecule type" value="Genomic_DNA"/>
</dbReference>
<evidence type="ECO:0000256" key="1">
    <source>
        <dbReference type="SAM" id="MobiDB-lite"/>
    </source>
</evidence>
<dbReference type="GO" id="GO:0005739">
    <property type="term" value="C:mitochondrion"/>
    <property type="evidence" value="ECO:0007669"/>
    <property type="project" value="TreeGrafter"/>
</dbReference>
<dbReference type="PANTHER" id="PTHR47934:SF6">
    <property type="entry name" value="MITOCHONDRIAL GROUP I INTRON SPLICING FACTOR CCM1-RELATED"/>
    <property type="match status" value="1"/>
</dbReference>
<dbReference type="STRING" id="149040.A0A194X7F2"/>
<keyword evidence="3" id="KW-1185">Reference proteome</keyword>
<feature type="compositionally biased region" description="Basic and acidic residues" evidence="1">
    <location>
        <begin position="64"/>
        <end position="77"/>
    </location>
</feature>
<dbReference type="AlphaFoldDB" id="A0A194X7F2"/>
<feature type="region of interest" description="Disordered" evidence="1">
    <location>
        <begin position="52"/>
        <end position="78"/>
    </location>
</feature>
<dbReference type="GeneID" id="28822894"/>
<protein>
    <submittedName>
        <fullName evidence="2">Uncharacterized protein</fullName>
    </submittedName>
</protein>